<keyword evidence="2" id="KW-0456">Lyase</keyword>
<proteinExistence type="predicted"/>
<protein>
    <recommendedName>
        <fullName evidence="1">glutathione-specific gamma-glutamylcyclotransferase</fullName>
        <ecNumber evidence="1">4.3.2.7</ecNumber>
    </recommendedName>
</protein>
<dbReference type="InterPro" id="IPR036568">
    <property type="entry name" value="GGCT-like_sf"/>
</dbReference>
<sequence length="203" mass="23035">MSELTNPALRPLRDPAPLLERTRQEWGGRSDLWVFAYGSLIWRPEFGFAEQRPARVHGWHRALKMWSRINRGTPECPGLVFGMLSGGSCQGVAFRIPQQEADTALERLWRREMMTAVYEPRWLPCRTGEGVVSALAFTLSRRSPSHTGVLSEQDYRRIFAQACGQFGTTLDYVQQTHDQLLKLGIHDRSLSRLLSLAPRAAAD</sequence>
<comment type="caution">
    <text evidence="3">The sequence shown here is derived from an EMBL/GenBank/DDBJ whole genome shotgun (WGS) entry which is preliminary data.</text>
</comment>
<dbReference type="EMBL" id="JAQSIO010000002">
    <property type="protein sequence ID" value="MDD0814640.1"/>
    <property type="molecule type" value="Genomic_DNA"/>
</dbReference>
<dbReference type="PANTHER" id="PTHR12192">
    <property type="entry name" value="CATION TRANSPORT PROTEIN CHAC-RELATED"/>
    <property type="match status" value="1"/>
</dbReference>
<dbReference type="CDD" id="cd06661">
    <property type="entry name" value="GGCT_like"/>
    <property type="match status" value="1"/>
</dbReference>
<evidence type="ECO:0000313" key="3">
    <source>
        <dbReference type="EMBL" id="MDD0814640.1"/>
    </source>
</evidence>
<dbReference type="RefSeq" id="WP_273926282.1">
    <property type="nucleotide sequence ID" value="NZ_JAQSIO010000002.1"/>
</dbReference>
<accession>A0ABT5MDH5</accession>
<name>A0ABT5MDH5_9BURK</name>
<dbReference type="EC" id="4.3.2.7" evidence="1"/>
<keyword evidence="4" id="KW-1185">Reference proteome</keyword>
<dbReference type="Proteomes" id="UP001528672">
    <property type="component" value="Unassembled WGS sequence"/>
</dbReference>
<evidence type="ECO:0000313" key="4">
    <source>
        <dbReference type="Proteomes" id="UP001528672"/>
    </source>
</evidence>
<reference evidence="3 4" key="1">
    <citation type="submission" date="2023-02" db="EMBL/GenBank/DDBJ databases">
        <title>Bacterial whole genome sequence for Curvibacter sp. HBC28.</title>
        <authorList>
            <person name="Le V."/>
            <person name="Ko S.-R."/>
            <person name="Ahn C.-Y."/>
            <person name="Oh H.-M."/>
        </authorList>
    </citation>
    <scope>NUCLEOTIDE SEQUENCE [LARGE SCALE GENOMIC DNA]</scope>
    <source>
        <strain evidence="3 4">HBC28</strain>
    </source>
</reference>
<evidence type="ECO:0000256" key="1">
    <source>
        <dbReference type="ARBA" id="ARBA00012344"/>
    </source>
</evidence>
<dbReference type="SUPFAM" id="SSF110857">
    <property type="entry name" value="Gamma-glutamyl cyclotransferase-like"/>
    <property type="match status" value="1"/>
</dbReference>
<dbReference type="InterPro" id="IPR006840">
    <property type="entry name" value="ChaC"/>
</dbReference>
<evidence type="ECO:0000256" key="2">
    <source>
        <dbReference type="ARBA" id="ARBA00023239"/>
    </source>
</evidence>
<dbReference type="Pfam" id="PF04752">
    <property type="entry name" value="ChaC"/>
    <property type="match status" value="1"/>
</dbReference>
<dbReference type="InterPro" id="IPR013024">
    <property type="entry name" value="GGCT-like"/>
</dbReference>
<organism evidence="3 4">
    <name type="scientific">Curvibacter microcysteis</name>
    <dbReference type="NCBI Taxonomy" id="3026419"/>
    <lineage>
        <taxon>Bacteria</taxon>
        <taxon>Pseudomonadati</taxon>
        <taxon>Pseudomonadota</taxon>
        <taxon>Betaproteobacteria</taxon>
        <taxon>Burkholderiales</taxon>
        <taxon>Comamonadaceae</taxon>
        <taxon>Curvibacter</taxon>
    </lineage>
</organism>
<dbReference type="PANTHER" id="PTHR12192:SF2">
    <property type="entry name" value="GLUTATHIONE-SPECIFIC GAMMA-GLUTAMYLCYCLOTRANSFERASE 2"/>
    <property type="match status" value="1"/>
</dbReference>
<dbReference type="Gene3D" id="3.10.490.10">
    <property type="entry name" value="Gamma-glutamyl cyclotransferase-like"/>
    <property type="match status" value="1"/>
</dbReference>
<gene>
    <name evidence="3" type="ORF">PSQ39_08370</name>
</gene>